<dbReference type="AlphaFoldDB" id="A0A0R3PX65"/>
<feature type="region of interest" description="Disordered" evidence="1">
    <location>
        <begin position="73"/>
        <end position="125"/>
    </location>
</feature>
<proteinExistence type="predicted"/>
<sequence>MMADKESDNQDEVSTTANATSQDAEPSCSGDWYEEEGEPISAMGMSLDHNAAAEEEQLSATVENTVRSHIANSAARRKAYQQERMQRAVQHGPQPSCAEVSSPPLDGGATVAVESAGDGTQSHECEKRFASREAHSDYGFDSDVQSFADIEFGLFDDLIY</sequence>
<protein>
    <submittedName>
        <fullName evidence="4">BZIP domain-containing protein</fullName>
    </submittedName>
</protein>
<gene>
    <name evidence="2" type="ORF">ACOC_LOCUS10836</name>
</gene>
<dbReference type="Proteomes" id="UP000267027">
    <property type="component" value="Unassembled WGS sequence"/>
</dbReference>
<keyword evidence="3" id="KW-1185">Reference proteome</keyword>
<evidence type="ECO:0000313" key="4">
    <source>
        <dbReference type="WBParaSite" id="ACOC_0001083501-mRNA-1"/>
    </source>
</evidence>
<feature type="compositionally biased region" description="Polar residues" evidence="1">
    <location>
        <begin position="12"/>
        <end position="24"/>
    </location>
</feature>
<dbReference type="EMBL" id="UYYA01004554">
    <property type="protein sequence ID" value="VDM62421.1"/>
    <property type="molecule type" value="Genomic_DNA"/>
</dbReference>
<dbReference type="WBParaSite" id="ACOC_0001083501-mRNA-1">
    <property type="protein sequence ID" value="ACOC_0001083501-mRNA-1"/>
    <property type="gene ID" value="ACOC_0001083501"/>
</dbReference>
<accession>A0A0R3PX65</accession>
<reference evidence="4" key="1">
    <citation type="submission" date="2017-02" db="UniProtKB">
        <authorList>
            <consortium name="WormBaseParasite"/>
        </authorList>
    </citation>
    <scope>IDENTIFICATION</scope>
</reference>
<organism evidence="4">
    <name type="scientific">Angiostrongylus costaricensis</name>
    <name type="common">Nematode worm</name>
    <dbReference type="NCBI Taxonomy" id="334426"/>
    <lineage>
        <taxon>Eukaryota</taxon>
        <taxon>Metazoa</taxon>
        <taxon>Ecdysozoa</taxon>
        <taxon>Nematoda</taxon>
        <taxon>Chromadorea</taxon>
        <taxon>Rhabditida</taxon>
        <taxon>Rhabditina</taxon>
        <taxon>Rhabditomorpha</taxon>
        <taxon>Strongyloidea</taxon>
        <taxon>Metastrongylidae</taxon>
        <taxon>Angiostrongylus</taxon>
    </lineage>
</organism>
<evidence type="ECO:0000313" key="3">
    <source>
        <dbReference type="Proteomes" id="UP000267027"/>
    </source>
</evidence>
<reference evidence="2 3" key="2">
    <citation type="submission" date="2018-11" db="EMBL/GenBank/DDBJ databases">
        <authorList>
            <consortium name="Pathogen Informatics"/>
        </authorList>
    </citation>
    <scope>NUCLEOTIDE SEQUENCE [LARGE SCALE GENOMIC DNA]</scope>
    <source>
        <strain evidence="2 3">Costa Rica</strain>
    </source>
</reference>
<evidence type="ECO:0000313" key="2">
    <source>
        <dbReference type="EMBL" id="VDM62421.1"/>
    </source>
</evidence>
<evidence type="ECO:0000256" key="1">
    <source>
        <dbReference type="SAM" id="MobiDB-lite"/>
    </source>
</evidence>
<name>A0A0R3PX65_ANGCS</name>
<feature type="region of interest" description="Disordered" evidence="1">
    <location>
        <begin position="1"/>
        <end position="59"/>
    </location>
</feature>